<feature type="domain" description="Sortilin N-terminal" evidence="4">
    <location>
        <begin position="641"/>
        <end position="724"/>
    </location>
</feature>
<evidence type="ECO:0000313" key="5">
    <source>
        <dbReference type="EMBL" id="MBB6052627.1"/>
    </source>
</evidence>
<keyword evidence="3" id="KW-0732">Signal</keyword>
<reference evidence="5 6" key="1">
    <citation type="submission" date="2020-08" db="EMBL/GenBank/DDBJ databases">
        <title>Genomic Encyclopedia of Type Strains, Phase IV (KMG-IV): sequencing the most valuable type-strain genomes for metagenomic binning, comparative biology and taxonomic classification.</title>
        <authorList>
            <person name="Goeker M."/>
        </authorList>
    </citation>
    <scope>NUCLEOTIDE SEQUENCE [LARGE SCALE GENOMIC DNA]</scope>
    <source>
        <strain evidence="5 6">DSM 23562</strain>
    </source>
</reference>
<feature type="compositionally biased region" description="Polar residues" evidence="2">
    <location>
        <begin position="554"/>
        <end position="565"/>
    </location>
</feature>
<comment type="caution">
    <text evidence="5">The sequence shown here is derived from an EMBL/GenBank/DDBJ whole genome shotgun (WGS) entry which is preliminary data.</text>
</comment>
<evidence type="ECO:0000256" key="2">
    <source>
        <dbReference type="SAM" id="MobiDB-lite"/>
    </source>
</evidence>
<protein>
    <submittedName>
        <fullName evidence="5">Photosystem II stability/assembly factor-like uncharacterized protein</fullName>
    </submittedName>
</protein>
<dbReference type="Pfam" id="PF15902">
    <property type="entry name" value="Sortilin-Vps10"/>
    <property type="match status" value="2"/>
</dbReference>
<feature type="signal peptide" evidence="3">
    <location>
        <begin position="1"/>
        <end position="22"/>
    </location>
</feature>
<dbReference type="SUPFAM" id="SSF110296">
    <property type="entry name" value="Oligoxyloglucan reducing end-specific cellobiohydrolase"/>
    <property type="match status" value="1"/>
</dbReference>
<dbReference type="InterPro" id="IPR015943">
    <property type="entry name" value="WD40/YVTN_repeat-like_dom_sf"/>
</dbReference>
<feature type="domain" description="Sortilin N-terminal" evidence="4">
    <location>
        <begin position="124"/>
        <end position="250"/>
    </location>
</feature>
<name>A0A7W9STM4_ARMRO</name>
<evidence type="ECO:0000313" key="6">
    <source>
        <dbReference type="Proteomes" id="UP000520814"/>
    </source>
</evidence>
<dbReference type="RefSeq" id="WP_184202009.1">
    <property type="nucleotide sequence ID" value="NZ_JACHGW010000004.1"/>
</dbReference>
<feature type="compositionally biased region" description="Polar residues" evidence="2">
    <location>
        <begin position="1029"/>
        <end position="1041"/>
    </location>
</feature>
<dbReference type="GO" id="GO:0010411">
    <property type="term" value="P:xyloglucan metabolic process"/>
    <property type="evidence" value="ECO:0007669"/>
    <property type="project" value="TreeGrafter"/>
</dbReference>
<dbReference type="Gene3D" id="2.60.40.4070">
    <property type="match status" value="1"/>
</dbReference>
<feature type="region of interest" description="Disordered" evidence="2">
    <location>
        <begin position="531"/>
        <end position="565"/>
    </location>
</feature>
<dbReference type="EMBL" id="JACHGW010000004">
    <property type="protein sequence ID" value="MBB6052627.1"/>
    <property type="molecule type" value="Genomic_DNA"/>
</dbReference>
<organism evidence="5 6">
    <name type="scientific">Armatimonas rosea</name>
    <dbReference type="NCBI Taxonomy" id="685828"/>
    <lineage>
        <taxon>Bacteria</taxon>
        <taxon>Bacillati</taxon>
        <taxon>Armatimonadota</taxon>
        <taxon>Armatimonadia</taxon>
        <taxon>Armatimonadales</taxon>
        <taxon>Armatimonadaceae</taxon>
        <taxon>Armatimonas</taxon>
    </lineage>
</organism>
<keyword evidence="6" id="KW-1185">Reference proteome</keyword>
<dbReference type="PANTHER" id="PTHR43739">
    <property type="entry name" value="XYLOGLUCANASE (EUROFUNG)"/>
    <property type="match status" value="1"/>
</dbReference>
<dbReference type="SUPFAM" id="SSF50939">
    <property type="entry name" value="Sialidases"/>
    <property type="match status" value="1"/>
</dbReference>
<feature type="compositionally biased region" description="Gly residues" evidence="2">
    <location>
        <begin position="952"/>
        <end position="975"/>
    </location>
</feature>
<dbReference type="InterPro" id="IPR031778">
    <property type="entry name" value="Sortilin_N"/>
</dbReference>
<proteinExistence type="predicted"/>
<evidence type="ECO:0000256" key="1">
    <source>
        <dbReference type="ARBA" id="ARBA00022737"/>
    </source>
</evidence>
<dbReference type="Proteomes" id="UP000520814">
    <property type="component" value="Unassembled WGS sequence"/>
</dbReference>
<feature type="region of interest" description="Disordered" evidence="2">
    <location>
        <begin position="949"/>
        <end position="1041"/>
    </location>
</feature>
<keyword evidence="1" id="KW-0677">Repeat</keyword>
<dbReference type="Gene3D" id="2.130.10.10">
    <property type="entry name" value="YVTN repeat-like/Quinoprotein amine dehydrogenase"/>
    <property type="match status" value="4"/>
</dbReference>
<dbReference type="CDD" id="cd15482">
    <property type="entry name" value="Sialidase_non-viral"/>
    <property type="match status" value="2"/>
</dbReference>
<dbReference type="InterPro" id="IPR036278">
    <property type="entry name" value="Sialidase_sf"/>
</dbReference>
<dbReference type="AlphaFoldDB" id="A0A7W9STM4"/>
<dbReference type="InterPro" id="IPR052025">
    <property type="entry name" value="Xyloglucanase_GH74"/>
</dbReference>
<feature type="chain" id="PRO_5030686805" evidence="3">
    <location>
        <begin position="23"/>
        <end position="1077"/>
    </location>
</feature>
<gene>
    <name evidence="5" type="ORF">HNQ39_004448</name>
</gene>
<evidence type="ECO:0000256" key="3">
    <source>
        <dbReference type="SAM" id="SignalP"/>
    </source>
</evidence>
<dbReference type="PANTHER" id="PTHR43739:SF5">
    <property type="entry name" value="EXO-ALPHA-SIALIDASE"/>
    <property type="match status" value="1"/>
</dbReference>
<sequence length="1077" mass="115736">MKRHFLPLTILSLSLLTTPLLAQETKVDPVLQELGWRNIGPAIMGGRIDDLAVVESDPKTYYVATAAGGIFKTTNHGTTFESIFDGYETSSIGDIAIAPSDPNVVYVGTGEANNRQSSSWGYGMYKSDDAGKTWKHLGLEKTQHIGRVVVHPKDPKVLYVAALGKLWGPNPERGLYKSVDGGETWTKSLYINDDTGITDVAMDPSDPNTLYAAAYTRRRTAFGFAGGSADGGLYKTADAGKTWKKLSGGLPSGEVGRIGIAIYPKNPKIVYVTWENDNKGGTQSAQGNGYIWRTDDGGESWERRAQTNPRPMYFSQIRVDPNDDETVYVTGVSTYVSVDGAKTFSSPFSRVHADGHALWIDPKDSDHLLLGCDGGIQVSWDQGKTWDYLNHIVISQFYEVHYDMRFPYHVYGGLQDNGTWEAPSRTLDARGVTNDEWLNVGGGDGFYAQADPLDWRVIYTESQGGAVARFNQATGERKSIRPRAETPGESLQFDWNSPILISSHNPKKLFFGGNKLFISLDRGDTWRRTDDLTGKPDRTKLPILGKPVDPAKTLSANDGQDTYGSIETISESPVKEGVIWVGTDDGVLQVSQDDGKTWTKCTVPGVPAGTYVSRVHASPHAAGRCYVSFDGHRSDDFKPYIFVTEDFGATWKKLSGSLPDGSTVSVTRDHPRTPNLLFTGTERGAYVSFNRGATWERFDKPFPASIPVDDIQVHPRENDLIFATHARGIWILDDIGALEAKAAGLAPVTLAPVKPAVPYRIASRKAITGHKIYVAPNPTTGNPFRFYLDEKVKGAATLTIKDTKGKVVRTLTQAEPSAGWNLIRWDIRENPAVAPTATANQGGGGFGGGFGGGVQAPRLLPGSYTATLTVAGQSSTQPLAVYDDPRSHLTDKERKEVHDILAALRDTYGELDAARTLLTEKRTALEKEPASPKRDAKLKELTELLAQIAPTAGGGRPGGGGQGGGGGRGGQGGGNPNAPANRRTPGALRGNDPQGGNRPTTATPPPATGGATGSGESGAEGQPTPRPAPSNSLTTRLGRASQNIDALIEPLSPGNKKEAEAAIQAAKKAISAAKKLK</sequence>
<feature type="compositionally biased region" description="Basic and acidic residues" evidence="2">
    <location>
        <begin position="531"/>
        <end position="540"/>
    </location>
</feature>
<evidence type="ECO:0000259" key="4">
    <source>
        <dbReference type="Pfam" id="PF15902"/>
    </source>
</evidence>
<accession>A0A7W9STM4</accession>